<dbReference type="InterPro" id="IPR036116">
    <property type="entry name" value="FN3_sf"/>
</dbReference>
<dbReference type="Pfam" id="PF07679">
    <property type="entry name" value="I-set"/>
    <property type="match status" value="1"/>
</dbReference>
<evidence type="ECO:0000256" key="2">
    <source>
        <dbReference type="ARBA" id="ARBA00023157"/>
    </source>
</evidence>
<dbReference type="InterPro" id="IPR013098">
    <property type="entry name" value="Ig_I-set"/>
</dbReference>
<dbReference type="InterPro" id="IPR007110">
    <property type="entry name" value="Ig-like_dom"/>
</dbReference>
<reference evidence="8" key="1">
    <citation type="journal article" date="2011" name="Nat. Biotechnol.">
        <title>The genomic sequence of the Chinese hamster ovary (CHO)-K1 cell line.</title>
        <authorList>
            <person name="Xu X."/>
            <person name="Nagarajan H."/>
            <person name="Lewis N.E."/>
            <person name="Pan S."/>
            <person name="Cai Z."/>
            <person name="Liu X."/>
            <person name="Chen W."/>
            <person name="Xie M."/>
            <person name="Wang W."/>
            <person name="Hammond S."/>
            <person name="Andersen M.R."/>
            <person name="Neff N."/>
            <person name="Passarelli B."/>
            <person name="Koh W."/>
            <person name="Fan H.C."/>
            <person name="Wang J."/>
            <person name="Gui Y."/>
            <person name="Lee K.H."/>
            <person name="Betenbaugh M.J."/>
            <person name="Quake S.R."/>
            <person name="Famili I."/>
            <person name="Palsson B.O."/>
            <person name="Wang J."/>
        </authorList>
    </citation>
    <scope>NUCLEOTIDE SEQUENCE [LARGE SCALE GENOMIC DNA]</scope>
    <source>
        <strain evidence="8">CHO K1 cell line</strain>
    </source>
</reference>
<dbReference type="STRING" id="10029.G3IMF1"/>
<feature type="signal peptide" evidence="4">
    <location>
        <begin position="1"/>
        <end position="26"/>
    </location>
</feature>
<feature type="domain" description="Ig-like" evidence="5">
    <location>
        <begin position="16"/>
        <end position="66"/>
    </location>
</feature>
<dbReference type="AlphaFoldDB" id="G3IMF1"/>
<dbReference type="PANTHER" id="PTHR44170">
    <property type="entry name" value="PROTEIN SIDEKICK"/>
    <property type="match status" value="1"/>
</dbReference>
<feature type="chain" id="PRO_5003445340" evidence="4">
    <location>
        <begin position="27"/>
        <end position="195"/>
    </location>
</feature>
<evidence type="ECO:0000256" key="3">
    <source>
        <dbReference type="ARBA" id="ARBA00023319"/>
    </source>
</evidence>
<dbReference type="SUPFAM" id="SSF49265">
    <property type="entry name" value="Fibronectin type III"/>
    <property type="match status" value="1"/>
</dbReference>
<evidence type="ECO:0000313" key="7">
    <source>
        <dbReference type="EMBL" id="EGW15186.1"/>
    </source>
</evidence>
<dbReference type="EMBL" id="JH004715">
    <property type="protein sequence ID" value="EGW15186.1"/>
    <property type="molecule type" value="Genomic_DNA"/>
</dbReference>
<dbReference type="SUPFAM" id="SSF48726">
    <property type="entry name" value="Immunoglobulin"/>
    <property type="match status" value="1"/>
</dbReference>
<gene>
    <name evidence="7" type="ORF">I79_025090</name>
</gene>
<dbReference type="PROSITE" id="PS50835">
    <property type="entry name" value="IG_LIKE"/>
    <property type="match status" value="1"/>
</dbReference>
<dbReference type="PANTHER" id="PTHR44170:SF11">
    <property type="entry name" value="ROUNDABOUT HOMOLOG 4"/>
    <property type="match status" value="1"/>
</dbReference>
<dbReference type="Gene3D" id="2.60.40.10">
    <property type="entry name" value="Immunoglobulins"/>
    <property type="match status" value="2"/>
</dbReference>
<dbReference type="Proteomes" id="UP000001075">
    <property type="component" value="Unassembled WGS sequence"/>
</dbReference>
<evidence type="ECO:0000256" key="4">
    <source>
        <dbReference type="SAM" id="SignalP"/>
    </source>
</evidence>
<keyword evidence="3" id="KW-0393">Immunoglobulin domain</keyword>
<organism evidence="7 8">
    <name type="scientific">Cricetulus griseus</name>
    <name type="common">Chinese hamster</name>
    <name type="synonym">Cricetulus barabensis griseus</name>
    <dbReference type="NCBI Taxonomy" id="10029"/>
    <lineage>
        <taxon>Eukaryota</taxon>
        <taxon>Metazoa</taxon>
        <taxon>Chordata</taxon>
        <taxon>Craniata</taxon>
        <taxon>Vertebrata</taxon>
        <taxon>Euteleostomi</taxon>
        <taxon>Mammalia</taxon>
        <taxon>Eutheria</taxon>
        <taxon>Euarchontoglires</taxon>
        <taxon>Glires</taxon>
        <taxon>Rodentia</taxon>
        <taxon>Myomorpha</taxon>
        <taxon>Muroidea</taxon>
        <taxon>Cricetidae</taxon>
        <taxon>Cricetinae</taxon>
        <taxon>Cricetulus</taxon>
    </lineage>
</organism>
<dbReference type="GO" id="GO:0098609">
    <property type="term" value="P:cell-cell adhesion"/>
    <property type="evidence" value="ECO:0007669"/>
    <property type="project" value="TreeGrafter"/>
</dbReference>
<evidence type="ECO:0000256" key="1">
    <source>
        <dbReference type="ARBA" id="ARBA00022737"/>
    </source>
</evidence>
<protein>
    <submittedName>
        <fullName evidence="7">Roundabout-like 4</fullName>
    </submittedName>
</protein>
<proteinExistence type="predicted"/>
<feature type="domain" description="Fibronectin type-III" evidence="6">
    <location>
        <begin position="154"/>
        <end position="195"/>
    </location>
</feature>
<evidence type="ECO:0000313" key="8">
    <source>
        <dbReference type="Proteomes" id="UP000001075"/>
    </source>
</evidence>
<keyword evidence="1" id="KW-0677">Repeat</keyword>
<dbReference type="InterPro" id="IPR036179">
    <property type="entry name" value="Ig-like_dom_sf"/>
</dbReference>
<name>G3IMF1_CRIGR</name>
<dbReference type="InterPro" id="IPR003961">
    <property type="entry name" value="FN3_dom"/>
</dbReference>
<sequence length="195" mass="21432">MGYGGVGLLETRWPLPLLLLLIMVLQEDFQIQPRDTVAMVGERLVLECGPPWGYPKPSVSWWKDGKALVLQPGRHTVSGPAAPAESYTALFRTQRDPRDQASPWTEVLLRGSRSAKLGGLLWGQDYEFKVRPSTGRARGPDSNVLLLRLPEQAPSAPPQEVTLKPGNSSVLVTWAPPPAENHNGVIRGYQVVPIK</sequence>
<dbReference type="InParanoid" id="G3IMF1"/>
<dbReference type="InterPro" id="IPR013783">
    <property type="entry name" value="Ig-like_fold"/>
</dbReference>
<dbReference type="PROSITE" id="PS50853">
    <property type="entry name" value="FN3"/>
    <property type="match status" value="1"/>
</dbReference>
<evidence type="ECO:0000259" key="5">
    <source>
        <dbReference type="PROSITE" id="PS50835"/>
    </source>
</evidence>
<keyword evidence="4" id="KW-0732">Signal</keyword>
<keyword evidence="2" id="KW-1015">Disulfide bond</keyword>
<evidence type="ECO:0000259" key="6">
    <source>
        <dbReference type="PROSITE" id="PS50853"/>
    </source>
</evidence>
<accession>G3IMF1</accession>